<reference evidence="2" key="1">
    <citation type="journal article" date="2014" name="Nat. Genet.">
        <title>A reference genome for common bean and genome-wide analysis of dual domestications.</title>
        <authorList>
            <person name="Schmutz J."/>
            <person name="McClean P.E."/>
            <person name="Mamidi S."/>
            <person name="Wu G.A."/>
            <person name="Cannon S.B."/>
            <person name="Grimwood J."/>
            <person name="Jenkins J."/>
            <person name="Shu S."/>
            <person name="Song Q."/>
            <person name="Chavarro C."/>
            <person name="Torres-Torres M."/>
            <person name="Geffroy V."/>
            <person name="Moghaddam S.M."/>
            <person name="Gao D."/>
            <person name="Abernathy B."/>
            <person name="Barry K."/>
            <person name="Blair M."/>
            <person name="Brick M.A."/>
            <person name="Chovatia M."/>
            <person name="Gepts P."/>
            <person name="Goodstein D.M."/>
            <person name="Gonzales M."/>
            <person name="Hellsten U."/>
            <person name="Hyten D.L."/>
            <person name="Jia G."/>
            <person name="Kelly J.D."/>
            <person name="Kudrna D."/>
            <person name="Lee R."/>
            <person name="Richard M.M."/>
            <person name="Miklas P.N."/>
            <person name="Osorno J.M."/>
            <person name="Rodrigues J."/>
            <person name="Thareau V."/>
            <person name="Urrea C.A."/>
            <person name="Wang M."/>
            <person name="Yu Y."/>
            <person name="Zhang M."/>
            <person name="Wing R.A."/>
            <person name="Cregan P.B."/>
            <person name="Rokhsar D.S."/>
            <person name="Jackson S.A."/>
        </authorList>
    </citation>
    <scope>NUCLEOTIDE SEQUENCE [LARGE SCALE GENOMIC DNA]</scope>
    <source>
        <strain evidence="2">cv. G19833</strain>
    </source>
</reference>
<keyword evidence="2" id="KW-1185">Reference proteome</keyword>
<name>V7BVN3_PHAVU</name>
<dbReference type="Proteomes" id="UP000000226">
    <property type="component" value="Chromosome 5"/>
</dbReference>
<evidence type="ECO:0000313" key="2">
    <source>
        <dbReference type="Proteomes" id="UP000000226"/>
    </source>
</evidence>
<dbReference type="OrthoDB" id="1432456at2759"/>
<protein>
    <submittedName>
        <fullName evidence="1">Uncharacterized protein</fullName>
    </submittedName>
</protein>
<gene>
    <name evidence="1" type="ORF">PHAVU_005G119600g</name>
</gene>
<evidence type="ECO:0000313" key="1">
    <source>
        <dbReference type="EMBL" id="ESW22019.1"/>
    </source>
</evidence>
<dbReference type="AlphaFoldDB" id="V7BVN3"/>
<dbReference type="EMBL" id="CM002292">
    <property type="protein sequence ID" value="ESW22019.1"/>
    <property type="molecule type" value="Genomic_DNA"/>
</dbReference>
<sequence>MVCLQELKCVVFGKVSCYNLWGSNEIDWVECGASNNTGGIITMWRKNYFKMLRSFNGSNYFVIEGEWKVGVGVQVTIVNVYN</sequence>
<dbReference type="OMA" id="HEVEWSL"/>
<accession>V7BVN3</accession>
<proteinExistence type="predicted"/>
<organism evidence="1 2">
    <name type="scientific">Phaseolus vulgaris</name>
    <name type="common">Kidney bean</name>
    <name type="synonym">French bean</name>
    <dbReference type="NCBI Taxonomy" id="3885"/>
    <lineage>
        <taxon>Eukaryota</taxon>
        <taxon>Viridiplantae</taxon>
        <taxon>Streptophyta</taxon>
        <taxon>Embryophyta</taxon>
        <taxon>Tracheophyta</taxon>
        <taxon>Spermatophyta</taxon>
        <taxon>Magnoliopsida</taxon>
        <taxon>eudicotyledons</taxon>
        <taxon>Gunneridae</taxon>
        <taxon>Pentapetalae</taxon>
        <taxon>rosids</taxon>
        <taxon>fabids</taxon>
        <taxon>Fabales</taxon>
        <taxon>Fabaceae</taxon>
        <taxon>Papilionoideae</taxon>
        <taxon>50 kb inversion clade</taxon>
        <taxon>NPAAA clade</taxon>
        <taxon>indigoferoid/millettioid clade</taxon>
        <taxon>Phaseoleae</taxon>
        <taxon>Phaseolus</taxon>
    </lineage>
</organism>
<dbReference type="Gramene" id="ESW22019">
    <property type="protein sequence ID" value="ESW22019"/>
    <property type="gene ID" value="PHAVU_005G119600g"/>
</dbReference>